<keyword evidence="2" id="KW-1185">Reference proteome</keyword>
<sequence>MKTELIDTDPAPTQVVSIVTGNNADLISEVARLYIPDGARVADVTWGKGAFWRKVDTAKFTVQGSDVAPHIGGHGDIVLADFRELPYADESFDVVVLDPPYVHNPGKHMTDARYNNAETTKGMSHNDIRNLYRDGMREAMRVLRPGGRIFVKGKDEIESGKQQWSQTELLLDAVSLGLYGKDSFVLVPTSRTAMGRWTKQLHARKVHSFLWVFEKPTKTDRRVFQVVDEDGYVVARQARRPKHKALGGWVWV</sequence>
<proteinExistence type="predicted"/>
<dbReference type="AlphaFoldDB" id="A0A1X1R7X0"/>
<dbReference type="EMBL" id="LQOJ01000048">
    <property type="protein sequence ID" value="ORV00980.1"/>
    <property type="molecule type" value="Genomic_DNA"/>
</dbReference>
<dbReference type="Proteomes" id="UP000193484">
    <property type="component" value="Unassembled WGS sequence"/>
</dbReference>
<dbReference type="OrthoDB" id="7861563at2"/>
<gene>
    <name evidence="1" type="ORF">AWC04_15015</name>
</gene>
<dbReference type="GO" id="GO:0003676">
    <property type="term" value="F:nucleic acid binding"/>
    <property type="evidence" value="ECO:0007669"/>
    <property type="project" value="InterPro"/>
</dbReference>
<reference evidence="1 2" key="1">
    <citation type="submission" date="2016-01" db="EMBL/GenBank/DDBJ databases">
        <title>The new phylogeny of the genus Mycobacterium.</title>
        <authorList>
            <person name="Tarcisio F."/>
            <person name="Conor M."/>
            <person name="Antonella G."/>
            <person name="Elisabetta G."/>
            <person name="Giulia F.S."/>
            <person name="Sara T."/>
            <person name="Anna F."/>
            <person name="Clotilde B."/>
            <person name="Roberto B."/>
            <person name="Veronica D.S."/>
            <person name="Fabio R."/>
            <person name="Monica P."/>
            <person name="Olivier J."/>
            <person name="Enrico T."/>
            <person name="Nicola S."/>
        </authorList>
    </citation>
    <scope>NUCLEOTIDE SEQUENCE [LARGE SCALE GENOMIC DNA]</scope>
    <source>
        <strain evidence="1 2">DSM 44179</strain>
    </source>
</reference>
<comment type="caution">
    <text evidence="1">The sequence shown here is derived from an EMBL/GenBank/DDBJ whole genome shotgun (WGS) entry which is preliminary data.</text>
</comment>
<organism evidence="1 2">
    <name type="scientific">Mycolicibacterium fallax</name>
    <name type="common">Mycobacterium fallax</name>
    <dbReference type="NCBI Taxonomy" id="1793"/>
    <lineage>
        <taxon>Bacteria</taxon>
        <taxon>Bacillati</taxon>
        <taxon>Actinomycetota</taxon>
        <taxon>Actinomycetes</taxon>
        <taxon>Mycobacteriales</taxon>
        <taxon>Mycobacteriaceae</taxon>
        <taxon>Mycolicibacterium</taxon>
    </lineage>
</organism>
<dbReference type="RefSeq" id="WP_085098142.1">
    <property type="nucleotide sequence ID" value="NZ_AP022603.1"/>
</dbReference>
<dbReference type="InterPro" id="IPR029063">
    <property type="entry name" value="SAM-dependent_MTases_sf"/>
</dbReference>
<evidence type="ECO:0000313" key="1">
    <source>
        <dbReference type="EMBL" id="ORV00980.1"/>
    </source>
</evidence>
<dbReference type="REBASE" id="378407">
    <property type="entry name" value="M.Mfa6405ORF40050P"/>
</dbReference>
<dbReference type="SUPFAM" id="SSF53335">
    <property type="entry name" value="S-adenosyl-L-methionine-dependent methyltransferases"/>
    <property type="match status" value="1"/>
</dbReference>
<dbReference type="STRING" id="1793.AWC04_15015"/>
<dbReference type="CDD" id="cd02440">
    <property type="entry name" value="AdoMet_MTases"/>
    <property type="match status" value="1"/>
</dbReference>
<name>A0A1X1R7X0_MYCFA</name>
<evidence type="ECO:0000313" key="2">
    <source>
        <dbReference type="Proteomes" id="UP000193484"/>
    </source>
</evidence>
<dbReference type="Gene3D" id="3.40.50.150">
    <property type="entry name" value="Vaccinia Virus protein VP39"/>
    <property type="match status" value="1"/>
</dbReference>
<dbReference type="GO" id="GO:0032259">
    <property type="term" value="P:methylation"/>
    <property type="evidence" value="ECO:0007669"/>
    <property type="project" value="InterPro"/>
</dbReference>
<dbReference type="PROSITE" id="PS00092">
    <property type="entry name" value="N6_MTASE"/>
    <property type="match status" value="1"/>
</dbReference>
<dbReference type="InterPro" id="IPR002052">
    <property type="entry name" value="DNA_methylase_N6_adenine_CS"/>
</dbReference>
<dbReference type="GO" id="GO:0008168">
    <property type="term" value="F:methyltransferase activity"/>
    <property type="evidence" value="ECO:0007669"/>
    <property type="project" value="InterPro"/>
</dbReference>
<protein>
    <submittedName>
        <fullName evidence="1">Uncharacterized protein</fullName>
    </submittedName>
</protein>
<accession>A0A1X1R7X0</accession>